<dbReference type="SUPFAM" id="SSF103473">
    <property type="entry name" value="MFS general substrate transporter"/>
    <property type="match status" value="1"/>
</dbReference>
<feature type="transmembrane region" description="Helical" evidence="7">
    <location>
        <begin position="328"/>
        <end position="350"/>
    </location>
</feature>
<dbReference type="InterPro" id="IPR004638">
    <property type="entry name" value="EmrB-like"/>
</dbReference>
<gene>
    <name evidence="9" type="ORF">GOEFS_021_00450</name>
</gene>
<feature type="transmembrane region" description="Helical" evidence="7">
    <location>
        <begin position="356"/>
        <end position="377"/>
    </location>
</feature>
<dbReference type="InterPro" id="IPR036259">
    <property type="entry name" value="MFS_trans_sf"/>
</dbReference>
<evidence type="ECO:0000256" key="1">
    <source>
        <dbReference type="ARBA" id="ARBA00004651"/>
    </source>
</evidence>
<dbReference type="eggNOG" id="COG0477">
    <property type="taxonomic scope" value="Bacteria"/>
</dbReference>
<dbReference type="Gene3D" id="1.20.1250.20">
    <property type="entry name" value="MFS general substrate transporter like domains"/>
    <property type="match status" value="1"/>
</dbReference>
<dbReference type="PANTHER" id="PTHR42718">
    <property type="entry name" value="MAJOR FACILITATOR SUPERFAMILY MULTIDRUG TRANSPORTER MFSC"/>
    <property type="match status" value="1"/>
</dbReference>
<dbReference type="EMBL" id="BAEH01000021">
    <property type="protein sequence ID" value="GAB17218.1"/>
    <property type="molecule type" value="Genomic_DNA"/>
</dbReference>
<keyword evidence="3" id="KW-1003">Cell membrane</keyword>
<keyword evidence="4 7" id="KW-0812">Transmembrane</keyword>
<feature type="domain" description="Major facilitator superfamily (MFS) profile" evidence="8">
    <location>
        <begin position="8"/>
        <end position="453"/>
    </location>
</feature>
<feature type="transmembrane region" description="Helical" evidence="7">
    <location>
        <begin position="133"/>
        <end position="154"/>
    </location>
</feature>
<dbReference type="GO" id="GO:0022857">
    <property type="term" value="F:transmembrane transporter activity"/>
    <property type="evidence" value="ECO:0007669"/>
    <property type="project" value="InterPro"/>
</dbReference>
<evidence type="ECO:0000256" key="7">
    <source>
        <dbReference type="SAM" id="Phobius"/>
    </source>
</evidence>
<comment type="subcellular location">
    <subcellularLocation>
        <location evidence="1">Cell membrane</location>
        <topology evidence="1">Multi-pass membrane protein</topology>
    </subcellularLocation>
</comment>
<keyword evidence="5 7" id="KW-1133">Transmembrane helix</keyword>
<evidence type="ECO:0000256" key="4">
    <source>
        <dbReference type="ARBA" id="ARBA00022692"/>
    </source>
</evidence>
<accession>H0QWL7</accession>
<feature type="transmembrane region" description="Helical" evidence="7">
    <location>
        <begin position="74"/>
        <end position="93"/>
    </location>
</feature>
<feature type="transmembrane region" description="Helical" evidence="7">
    <location>
        <begin position="263"/>
        <end position="285"/>
    </location>
</feature>
<evidence type="ECO:0000313" key="10">
    <source>
        <dbReference type="Proteomes" id="UP000035034"/>
    </source>
</evidence>
<reference evidence="9 10" key="1">
    <citation type="submission" date="2011-12" db="EMBL/GenBank/DDBJ databases">
        <title>Whole genome shotgun sequence of Gordonia effusa NBRC 100432.</title>
        <authorList>
            <person name="Yoshida I."/>
            <person name="Takarada H."/>
            <person name="Hosoyama A."/>
            <person name="Tsuchikane K."/>
            <person name="Katsumata H."/>
            <person name="Yamazaki S."/>
            <person name="Fujita N."/>
        </authorList>
    </citation>
    <scope>NUCLEOTIDE SEQUENCE [LARGE SCALE GENOMIC DNA]</scope>
    <source>
        <strain evidence="9 10">NBRC 100432</strain>
    </source>
</reference>
<dbReference type="PRINTS" id="PR01036">
    <property type="entry name" value="TCRTETB"/>
</dbReference>
<evidence type="ECO:0000256" key="3">
    <source>
        <dbReference type="ARBA" id="ARBA00022475"/>
    </source>
</evidence>
<dbReference type="PROSITE" id="PS50850">
    <property type="entry name" value="MFS"/>
    <property type="match status" value="1"/>
</dbReference>
<evidence type="ECO:0000313" key="9">
    <source>
        <dbReference type="EMBL" id="GAB17218.1"/>
    </source>
</evidence>
<dbReference type="NCBIfam" id="TIGR00711">
    <property type="entry name" value="efflux_EmrB"/>
    <property type="match status" value="1"/>
</dbReference>
<dbReference type="Pfam" id="PF07690">
    <property type="entry name" value="MFS_1"/>
    <property type="match status" value="1"/>
</dbReference>
<protein>
    <submittedName>
        <fullName evidence="9">Putative drug resistance transporter</fullName>
    </submittedName>
</protein>
<feature type="transmembrane region" description="Helical" evidence="7">
    <location>
        <begin position="160"/>
        <end position="183"/>
    </location>
</feature>
<dbReference type="PANTHER" id="PTHR42718:SF46">
    <property type="entry name" value="BLR6921 PROTEIN"/>
    <property type="match status" value="1"/>
</dbReference>
<feature type="transmembrane region" description="Helical" evidence="7">
    <location>
        <begin position="398"/>
        <end position="416"/>
    </location>
</feature>
<feature type="transmembrane region" description="Helical" evidence="7">
    <location>
        <begin position="43"/>
        <end position="67"/>
    </location>
</feature>
<evidence type="ECO:0000256" key="6">
    <source>
        <dbReference type="ARBA" id="ARBA00023136"/>
    </source>
</evidence>
<feature type="transmembrane region" description="Helical" evidence="7">
    <location>
        <begin position="428"/>
        <end position="449"/>
    </location>
</feature>
<keyword evidence="6 7" id="KW-0472">Membrane</keyword>
<dbReference type="InterPro" id="IPR011701">
    <property type="entry name" value="MFS"/>
</dbReference>
<dbReference type="STRING" id="1077974.GOEFS_021_00450"/>
<name>H0QWL7_9ACTN</name>
<sequence length="519" mass="54422">MNSTARKIALVVALGTLMVMFDVTVTAIAIPTLTTTFGTTLSTVQWVTTGYTLALVAVMPTSAWLVSRFGDKRTYLTALALFVGGSVMAGLAWNIGSLVAFRALQGLGGGLLAPVGMTIVIRSAEVAHRGRAMAVLGLPLFIGPVLGPTLGGVIVDSVGWRVLFLINLPIGMIAIALAALLFPRSETGVRTGLDWRGLLTLPPGAVLVVAGLSRLGETGDVADPIGLVSTALGITLILRFALRAQRVSIPLLNTRLLRRRPMWSALATLAPFTAAYFGSMIALPIYVQQVRGDSATIAGMLTIAQALVSAVTLQIATRLVDRIDPRRIALVGISSALAGYVAVAACIATNAPYPLLATVSILIGIGAGATMMPLMTASTRNLPDTDVPSGSTLLNTNSQLFSAMGAAALATTLSITSPTSAPTGHWVALAYLVPISLVSIALVVAATALPRDIKNLSDRCDAHFPEKRCAAKHLHVVQVSRPAPRRYSPVTRSAYRSESYYRTSTARLRNAVRGGRLAE</sequence>
<proteinExistence type="predicted"/>
<feature type="transmembrane region" description="Helical" evidence="7">
    <location>
        <begin position="297"/>
        <end position="316"/>
    </location>
</feature>
<evidence type="ECO:0000256" key="2">
    <source>
        <dbReference type="ARBA" id="ARBA00022448"/>
    </source>
</evidence>
<feature type="transmembrane region" description="Helical" evidence="7">
    <location>
        <begin position="195"/>
        <end position="213"/>
    </location>
</feature>
<dbReference type="InterPro" id="IPR020846">
    <property type="entry name" value="MFS_dom"/>
</dbReference>
<dbReference type="AlphaFoldDB" id="H0QWL7"/>
<keyword evidence="2" id="KW-0813">Transport</keyword>
<comment type="caution">
    <text evidence="9">The sequence shown here is derived from an EMBL/GenBank/DDBJ whole genome shotgun (WGS) entry which is preliminary data.</text>
</comment>
<organism evidence="9 10">
    <name type="scientific">Gordonia effusa NBRC 100432</name>
    <dbReference type="NCBI Taxonomy" id="1077974"/>
    <lineage>
        <taxon>Bacteria</taxon>
        <taxon>Bacillati</taxon>
        <taxon>Actinomycetota</taxon>
        <taxon>Actinomycetes</taxon>
        <taxon>Mycobacteriales</taxon>
        <taxon>Gordoniaceae</taxon>
        <taxon>Gordonia</taxon>
    </lineage>
</organism>
<dbReference type="Gene3D" id="1.20.1720.10">
    <property type="entry name" value="Multidrug resistance protein D"/>
    <property type="match status" value="1"/>
</dbReference>
<evidence type="ECO:0000256" key="5">
    <source>
        <dbReference type="ARBA" id="ARBA00022989"/>
    </source>
</evidence>
<feature type="transmembrane region" description="Helical" evidence="7">
    <location>
        <begin position="225"/>
        <end position="242"/>
    </location>
</feature>
<keyword evidence="10" id="KW-1185">Reference proteome</keyword>
<dbReference type="GO" id="GO:0005886">
    <property type="term" value="C:plasma membrane"/>
    <property type="evidence" value="ECO:0007669"/>
    <property type="project" value="UniProtKB-SubCell"/>
</dbReference>
<evidence type="ECO:0000259" key="8">
    <source>
        <dbReference type="PROSITE" id="PS50850"/>
    </source>
</evidence>
<feature type="transmembrane region" description="Helical" evidence="7">
    <location>
        <begin position="99"/>
        <end position="121"/>
    </location>
</feature>
<dbReference type="Proteomes" id="UP000035034">
    <property type="component" value="Unassembled WGS sequence"/>
</dbReference>